<reference evidence="1 2" key="1">
    <citation type="submission" date="2020-01" db="EMBL/GenBank/DDBJ databases">
        <title>Genome sequence of Arachis hypogaea, cultivar Shitouqi.</title>
        <authorList>
            <person name="Zhuang W."/>
            <person name="Chen H."/>
            <person name="Varshney R."/>
            <person name="Wang D."/>
            <person name="Ming R."/>
        </authorList>
    </citation>
    <scope>NUCLEOTIDE SEQUENCE [LARGE SCALE GENOMIC DNA]</scope>
    <source>
        <tissue evidence="1">Young leaf</tissue>
    </source>
</reference>
<dbReference type="AlphaFoldDB" id="A0A6B9V8X1"/>
<gene>
    <name evidence="1" type="ORF">DS421_19g649900</name>
</gene>
<evidence type="ECO:0000313" key="1">
    <source>
        <dbReference type="EMBL" id="QHN77121.1"/>
    </source>
</evidence>
<evidence type="ECO:0000313" key="2">
    <source>
        <dbReference type="Proteomes" id="UP000464620"/>
    </source>
</evidence>
<protein>
    <submittedName>
        <fullName evidence="1">Uncharacterized protein</fullName>
    </submittedName>
</protein>
<name>A0A6B9V8X1_ARAHY</name>
<sequence>MCLEGEGYPRTLGNMMEKKLLFKINVKIANINKHDQENGISNSMDVLAAVANLKSDNNSQCSDVVEDSVTSLKCKTPTRRALNGVKHAVSLNIDNEEDFQLSTNKLSQKGGKKR</sequence>
<accession>A0A6B9V8X1</accession>
<proteinExistence type="predicted"/>
<dbReference type="EMBL" id="CP031001">
    <property type="protein sequence ID" value="QHN77121.1"/>
    <property type="molecule type" value="Genomic_DNA"/>
</dbReference>
<organism evidence="1 2">
    <name type="scientific">Arachis hypogaea</name>
    <name type="common">Peanut</name>
    <dbReference type="NCBI Taxonomy" id="3818"/>
    <lineage>
        <taxon>Eukaryota</taxon>
        <taxon>Viridiplantae</taxon>
        <taxon>Streptophyta</taxon>
        <taxon>Embryophyta</taxon>
        <taxon>Tracheophyta</taxon>
        <taxon>Spermatophyta</taxon>
        <taxon>Magnoliopsida</taxon>
        <taxon>eudicotyledons</taxon>
        <taxon>Gunneridae</taxon>
        <taxon>Pentapetalae</taxon>
        <taxon>rosids</taxon>
        <taxon>fabids</taxon>
        <taxon>Fabales</taxon>
        <taxon>Fabaceae</taxon>
        <taxon>Papilionoideae</taxon>
        <taxon>50 kb inversion clade</taxon>
        <taxon>dalbergioids sensu lato</taxon>
        <taxon>Dalbergieae</taxon>
        <taxon>Pterocarpus clade</taxon>
        <taxon>Arachis</taxon>
    </lineage>
</organism>
<dbReference type="Proteomes" id="UP000464620">
    <property type="component" value="Chromosome B09"/>
</dbReference>